<proteinExistence type="predicted"/>
<gene>
    <name evidence="2" type="ORF">CSOJ01_13968</name>
</gene>
<protein>
    <submittedName>
        <fullName evidence="2">Uncharacterized protein</fullName>
    </submittedName>
</protein>
<comment type="caution">
    <text evidence="2">The sequence shown here is derived from an EMBL/GenBank/DDBJ whole genome shotgun (WGS) entry which is preliminary data.</text>
</comment>
<feature type="region of interest" description="Disordered" evidence="1">
    <location>
        <begin position="72"/>
        <end position="91"/>
    </location>
</feature>
<reference evidence="2 3" key="1">
    <citation type="journal article" date="2020" name="Phytopathology">
        <title>Genome Sequence Resources of Colletotrichum truncatum, C. plurivorum, C. musicola, and C. sojae: Four Species Pathogenic to Soybean (Glycine max).</title>
        <authorList>
            <person name="Rogerio F."/>
            <person name="Boufleur T.R."/>
            <person name="Ciampi-Guillardi M."/>
            <person name="Sukno S.A."/>
            <person name="Thon M.R."/>
            <person name="Massola Junior N.S."/>
            <person name="Baroncelli R."/>
        </authorList>
    </citation>
    <scope>NUCLEOTIDE SEQUENCE [LARGE SCALE GENOMIC DNA]</scope>
    <source>
        <strain evidence="2 3">LFN0009</strain>
    </source>
</reference>
<name>A0A8H6IRN3_9PEZI</name>
<evidence type="ECO:0000313" key="2">
    <source>
        <dbReference type="EMBL" id="KAF6793363.1"/>
    </source>
</evidence>
<sequence>MNMLDIRITNRPGLLAHMRGTSTKSRTGWARKARHTPDGLVLILAQYPSTSGVRSCGVDVTLVRVVFSPQVAQPPQSTMPSRAPITTPTPHTGHGSLDAIRFVDDIFAVGNLNKQTNRSSIQTNHAPAPCSFTASSPACRCMANADALTRF</sequence>
<keyword evidence="3" id="KW-1185">Reference proteome</keyword>
<evidence type="ECO:0000256" key="1">
    <source>
        <dbReference type="SAM" id="MobiDB-lite"/>
    </source>
</evidence>
<dbReference type="AlphaFoldDB" id="A0A8H6IRN3"/>
<evidence type="ECO:0000313" key="3">
    <source>
        <dbReference type="Proteomes" id="UP000652219"/>
    </source>
</evidence>
<accession>A0A8H6IRN3</accession>
<dbReference type="EMBL" id="WIGN01000436">
    <property type="protein sequence ID" value="KAF6793363.1"/>
    <property type="molecule type" value="Genomic_DNA"/>
</dbReference>
<dbReference type="Proteomes" id="UP000652219">
    <property type="component" value="Unassembled WGS sequence"/>
</dbReference>
<organism evidence="2 3">
    <name type="scientific">Colletotrichum sojae</name>
    <dbReference type="NCBI Taxonomy" id="2175907"/>
    <lineage>
        <taxon>Eukaryota</taxon>
        <taxon>Fungi</taxon>
        <taxon>Dikarya</taxon>
        <taxon>Ascomycota</taxon>
        <taxon>Pezizomycotina</taxon>
        <taxon>Sordariomycetes</taxon>
        <taxon>Hypocreomycetidae</taxon>
        <taxon>Glomerellales</taxon>
        <taxon>Glomerellaceae</taxon>
        <taxon>Colletotrichum</taxon>
        <taxon>Colletotrichum orchidearum species complex</taxon>
    </lineage>
</organism>